<dbReference type="PANTHER" id="PTHR16027:SF6">
    <property type="entry name" value="DILUTE DOMAIN-CONTAINING PROTEIN"/>
    <property type="match status" value="1"/>
</dbReference>
<proteinExistence type="predicted"/>
<keyword evidence="2" id="KW-1185">Reference proteome</keyword>
<gene>
    <name evidence="1" type="ORF">F511_02818</name>
</gene>
<evidence type="ECO:0000313" key="2">
    <source>
        <dbReference type="Proteomes" id="UP000250235"/>
    </source>
</evidence>
<dbReference type="AlphaFoldDB" id="A0A2Z7BIW3"/>
<dbReference type="PANTHER" id="PTHR16027">
    <property type="entry name" value="DILUTE DOMAIN-CONTAINING PROTEIN YPR089W"/>
    <property type="match status" value="1"/>
</dbReference>
<accession>A0A2Z7BIW3</accession>
<evidence type="ECO:0000313" key="1">
    <source>
        <dbReference type="EMBL" id="KZV34045.1"/>
    </source>
</evidence>
<reference evidence="1 2" key="1">
    <citation type="journal article" date="2015" name="Proc. Natl. Acad. Sci. U.S.A.">
        <title>The resurrection genome of Boea hygrometrica: A blueprint for survival of dehydration.</title>
        <authorList>
            <person name="Xiao L."/>
            <person name="Yang G."/>
            <person name="Zhang L."/>
            <person name="Yang X."/>
            <person name="Zhao S."/>
            <person name="Ji Z."/>
            <person name="Zhou Q."/>
            <person name="Hu M."/>
            <person name="Wang Y."/>
            <person name="Chen M."/>
            <person name="Xu Y."/>
            <person name="Jin H."/>
            <person name="Xiao X."/>
            <person name="Hu G."/>
            <person name="Bao F."/>
            <person name="Hu Y."/>
            <person name="Wan P."/>
            <person name="Li L."/>
            <person name="Deng X."/>
            <person name="Kuang T."/>
            <person name="Xiang C."/>
            <person name="Zhu J.K."/>
            <person name="Oliver M.J."/>
            <person name="He Y."/>
        </authorList>
    </citation>
    <scope>NUCLEOTIDE SEQUENCE [LARGE SCALE GENOMIC DNA]</scope>
    <source>
        <strain evidence="2">cv. XS01</strain>
    </source>
</reference>
<sequence length="355" mass="40085">MLKNLKRYLMTPITTSDPRIEQLTSSPTYASKIGDWPDDSLCARTFARGLVLSSRVFLEDIVMTRRVLPTYVFPYLKNPGTIRLSLFRQEDPDDRGEYSSRYSLPPSLPLYKYQHVENGIHENVDALFTSISENLGFSEGKPVAAFTIYKCLIHWKSFEAERTSVFDRLIQYLGSAMEAFRSSPSANLSIGGLDGVSQVEAKYPALLFKQQLTAYVEKIYGIIRDNTKKEMSSIISLCIQASRTSRGNSFDLLIDHVNGSSRISHWQSVTESLNSLLSTPKENYPFSPPGALLVYQWGIYKKQAWLSLNFGNIQYEDTNERSLTKLIATPSCWISIPFSVDDSSNCLSEIQISEA</sequence>
<dbReference type="Proteomes" id="UP000250235">
    <property type="component" value="Unassembled WGS sequence"/>
</dbReference>
<name>A0A2Z7BIW3_9LAMI</name>
<dbReference type="InterPro" id="IPR052072">
    <property type="entry name" value="Vascular_dev_regulator"/>
</dbReference>
<dbReference type="OrthoDB" id="6108017at2759"/>
<dbReference type="EMBL" id="KV005644">
    <property type="protein sequence ID" value="KZV34045.1"/>
    <property type="molecule type" value="Genomic_DNA"/>
</dbReference>
<protein>
    <submittedName>
        <fullName evidence="1">Myosin-6</fullName>
    </submittedName>
</protein>
<organism evidence="1 2">
    <name type="scientific">Dorcoceras hygrometricum</name>
    <dbReference type="NCBI Taxonomy" id="472368"/>
    <lineage>
        <taxon>Eukaryota</taxon>
        <taxon>Viridiplantae</taxon>
        <taxon>Streptophyta</taxon>
        <taxon>Embryophyta</taxon>
        <taxon>Tracheophyta</taxon>
        <taxon>Spermatophyta</taxon>
        <taxon>Magnoliopsida</taxon>
        <taxon>eudicotyledons</taxon>
        <taxon>Gunneridae</taxon>
        <taxon>Pentapetalae</taxon>
        <taxon>asterids</taxon>
        <taxon>lamiids</taxon>
        <taxon>Lamiales</taxon>
        <taxon>Gesneriaceae</taxon>
        <taxon>Didymocarpoideae</taxon>
        <taxon>Trichosporeae</taxon>
        <taxon>Loxocarpinae</taxon>
        <taxon>Dorcoceras</taxon>
    </lineage>
</organism>